<dbReference type="Pfam" id="PF00569">
    <property type="entry name" value="ZZ"/>
    <property type="match status" value="1"/>
</dbReference>
<dbReference type="CDD" id="cd02338">
    <property type="entry name" value="ZZ_PCMF_like"/>
    <property type="match status" value="1"/>
</dbReference>
<feature type="region of interest" description="Disordered" evidence="5">
    <location>
        <begin position="1"/>
        <end position="27"/>
    </location>
</feature>
<dbReference type="InterPro" id="IPR017907">
    <property type="entry name" value="Znf_RING_CS"/>
</dbReference>
<dbReference type="SMART" id="SM00184">
    <property type="entry name" value="RING"/>
    <property type="match status" value="2"/>
</dbReference>
<dbReference type="PANTHER" id="PTHR15898:SF13">
    <property type="entry name" value="BIFUNCTIONAL APOPTOSIS REGULATOR"/>
    <property type="match status" value="1"/>
</dbReference>
<keyword evidence="9" id="KW-1185">Reference proteome</keyword>
<gene>
    <name evidence="8" type="ORF">AMTR_s00067p00170490</name>
</gene>
<evidence type="ECO:0000256" key="1">
    <source>
        <dbReference type="ARBA" id="ARBA00022723"/>
    </source>
</evidence>
<dbReference type="GO" id="GO:0071596">
    <property type="term" value="P:ubiquitin-dependent protein catabolic process via the N-end rule pathway"/>
    <property type="evidence" value="ECO:0007669"/>
    <property type="project" value="EnsemblPlants"/>
</dbReference>
<dbReference type="HOGENOM" id="CLU_039458_1_0_1"/>
<keyword evidence="1" id="KW-0479">Metal-binding</keyword>
<dbReference type="OMA" id="HSADHEV"/>
<reference evidence="9" key="1">
    <citation type="journal article" date="2013" name="Science">
        <title>The Amborella genome and the evolution of flowering plants.</title>
        <authorList>
            <consortium name="Amborella Genome Project"/>
        </authorList>
    </citation>
    <scope>NUCLEOTIDE SEQUENCE [LARGE SCALE GENOMIC DNA]</scope>
</reference>
<dbReference type="GO" id="GO:0050832">
    <property type="term" value="P:defense response to fungus"/>
    <property type="evidence" value="ECO:0007669"/>
    <property type="project" value="EnsemblPlants"/>
</dbReference>
<organism evidence="8 9">
    <name type="scientific">Amborella trichopoda</name>
    <dbReference type="NCBI Taxonomy" id="13333"/>
    <lineage>
        <taxon>Eukaryota</taxon>
        <taxon>Viridiplantae</taxon>
        <taxon>Streptophyta</taxon>
        <taxon>Embryophyta</taxon>
        <taxon>Tracheophyta</taxon>
        <taxon>Spermatophyta</taxon>
        <taxon>Magnoliopsida</taxon>
        <taxon>Amborellales</taxon>
        <taxon>Amborellaceae</taxon>
        <taxon>Amborella</taxon>
    </lineage>
</organism>
<evidence type="ECO:0000256" key="5">
    <source>
        <dbReference type="SAM" id="MobiDB-lite"/>
    </source>
</evidence>
<evidence type="ECO:0000256" key="2">
    <source>
        <dbReference type="ARBA" id="ARBA00022771"/>
    </source>
</evidence>
<dbReference type="GO" id="GO:0043161">
    <property type="term" value="P:proteasome-mediated ubiquitin-dependent protein catabolic process"/>
    <property type="evidence" value="ECO:0000318"/>
    <property type="project" value="GO_Central"/>
</dbReference>
<proteinExistence type="predicted"/>
<dbReference type="Pfam" id="PF13445">
    <property type="entry name" value="zf-RING_UBOX"/>
    <property type="match status" value="1"/>
</dbReference>
<dbReference type="Gramene" id="ERN18909">
    <property type="protein sequence ID" value="ERN18909"/>
    <property type="gene ID" value="AMTR_s00067p00170490"/>
</dbReference>
<dbReference type="eggNOG" id="KOG4582">
    <property type="taxonomic scope" value="Eukaryota"/>
</dbReference>
<name>U5D8V3_AMBTC</name>
<evidence type="ECO:0000256" key="4">
    <source>
        <dbReference type="PROSITE-ProRule" id="PRU00228"/>
    </source>
</evidence>
<dbReference type="PANTHER" id="PTHR15898">
    <property type="entry name" value="BIFUNCTIONAL APOPTOSIS REGULATOR"/>
    <property type="match status" value="1"/>
</dbReference>
<dbReference type="PROSITE" id="PS50135">
    <property type="entry name" value="ZF_ZZ_2"/>
    <property type="match status" value="1"/>
</dbReference>
<dbReference type="FunFam" id="3.30.60.90:FF:000014">
    <property type="entry name" value="E3 ubiquitin-protein ligase PRT1"/>
    <property type="match status" value="1"/>
</dbReference>
<evidence type="ECO:0000259" key="7">
    <source>
        <dbReference type="PROSITE" id="PS50135"/>
    </source>
</evidence>
<keyword evidence="3" id="KW-0862">Zinc</keyword>
<dbReference type="EMBL" id="KI392078">
    <property type="protein sequence ID" value="ERN18909.1"/>
    <property type="molecule type" value="Genomic_DNA"/>
</dbReference>
<dbReference type="Pfam" id="PF13920">
    <property type="entry name" value="zf-C3HC4_3"/>
    <property type="match status" value="1"/>
</dbReference>
<dbReference type="Proteomes" id="UP000017836">
    <property type="component" value="Unassembled WGS sequence"/>
</dbReference>
<dbReference type="KEGG" id="atr:18447279"/>
<dbReference type="OrthoDB" id="6270329at2759"/>
<evidence type="ECO:0000313" key="8">
    <source>
        <dbReference type="EMBL" id="ERN18909.1"/>
    </source>
</evidence>
<dbReference type="eggNOG" id="KOG4159">
    <property type="taxonomic scope" value="Eukaryota"/>
</dbReference>
<dbReference type="Gene3D" id="3.30.60.90">
    <property type="match status" value="1"/>
</dbReference>
<accession>U5D8V3</accession>
<evidence type="ECO:0000256" key="3">
    <source>
        <dbReference type="ARBA" id="ARBA00022833"/>
    </source>
</evidence>
<dbReference type="GO" id="GO:0061630">
    <property type="term" value="F:ubiquitin protein ligase activity"/>
    <property type="evidence" value="ECO:0000318"/>
    <property type="project" value="GO_Central"/>
</dbReference>
<keyword evidence="2 4" id="KW-0863">Zinc-finger</keyword>
<feature type="domain" description="RING-type" evidence="6">
    <location>
        <begin position="210"/>
        <end position="247"/>
    </location>
</feature>
<dbReference type="FunFam" id="3.30.40.10:FF:000489">
    <property type="entry name" value="E3 ubiquitin-protein ligase PRT1"/>
    <property type="match status" value="1"/>
</dbReference>
<evidence type="ECO:0000259" key="6">
    <source>
        <dbReference type="PROSITE" id="PS50089"/>
    </source>
</evidence>
<dbReference type="Gene3D" id="3.30.40.10">
    <property type="entry name" value="Zinc/RING finger domain, C3HC4 (zinc finger)"/>
    <property type="match status" value="2"/>
</dbReference>
<feature type="region of interest" description="Disordered" evidence="5">
    <location>
        <begin position="414"/>
        <end position="456"/>
    </location>
</feature>
<sequence length="456" mass="51875">MEGRIGVADTSANGQTHDAHENVNGDPVPENGLYRPYIQIPNQCNTCMVDQPRACQETLTLSENERRGRASSHFLQLLGGADEVPKLFQCFVCLELVFKPVVLACGHLSCFWCSHRIMNSLGESHCAICRRSYIHFPNVCEVLHFLVMKIFCVAYKARAKQVLEEEKKRDVFSPQFDDNLTIESAQNDSIEEKSLNSWTCKEVSTKDALCLMCKELLYRPVVLNCGHVYCEFCAIGLLDKNLKCRKCLCLHPGGFPKVCLELEHFLKEAFSEQYAHRRNAAILKLVFQHQYDRLLRHKHEDTSTSKKEDDEMPKNTSGPHAFHFGVGCDSCGMYPIIGERYRCKDCHEIIGFDLCGSCYNTNSKLPGRFNQQHRPEHLFELTPPRRLNGAYLQSLMEGPLLDVMALMYELSDNGSDPRIISEDDNITEDPEDNGSEHLDMFVDNSTQGQEDRDDST</sequence>
<dbReference type="GO" id="GO:0008270">
    <property type="term" value="F:zinc ion binding"/>
    <property type="evidence" value="ECO:0007669"/>
    <property type="project" value="UniProtKB-KW"/>
</dbReference>
<feature type="domain" description="ZZ-type" evidence="7">
    <location>
        <begin position="323"/>
        <end position="387"/>
    </location>
</feature>
<dbReference type="PROSITE" id="PS50089">
    <property type="entry name" value="ZF_RING_2"/>
    <property type="match status" value="2"/>
</dbReference>
<dbReference type="InterPro" id="IPR000433">
    <property type="entry name" value="Znf_ZZ"/>
</dbReference>
<dbReference type="InterPro" id="IPR001841">
    <property type="entry name" value="Znf_RING"/>
</dbReference>
<dbReference type="AlphaFoldDB" id="U5D8V3"/>
<evidence type="ECO:0000313" key="9">
    <source>
        <dbReference type="Proteomes" id="UP000017836"/>
    </source>
</evidence>
<evidence type="ECO:0008006" key="10">
    <source>
        <dbReference type="Google" id="ProtNLM"/>
    </source>
</evidence>
<dbReference type="SUPFAM" id="SSF57850">
    <property type="entry name" value="RING/U-box"/>
    <property type="match status" value="3"/>
</dbReference>
<dbReference type="InterPro" id="IPR043145">
    <property type="entry name" value="Znf_ZZ_sf"/>
</dbReference>
<protein>
    <recommendedName>
        <fullName evidence="10">RING-type domain-containing protein</fullName>
    </recommendedName>
</protein>
<dbReference type="InterPro" id="IPR027370">
    <property type="entry name" value="Znf-RING_euk"/>
</dbReference>
<feature type="domain" description="RING-type" evidence="6">
    <location>
        <begin position="90"/>
        <end position="130"/>
    </location>
</feature>
<dbReference type="STRING" id="13333.U5D8V3"/>
<dbReference type="InterPro" id="IPR013083">
    <property type="entry name" value="Znf_RING/FYVE/PHD"/>
</dbReference>
<dbReference type="SMART" id="SM00291">
    <property type="entry name" value="ZnF_ZZ"/>
    <property type="match status" value="1"/>
</dbReference>
<feature type="compositionally biased region" description="Acidic residues" evidence="5">
    <location>
        <begin position="422"/>
        <end position="433"/>
    </location>
</feature>
<dbReference type="PROSITE" id="PS00518">
    <property type="entry name" value="ZF_RING_1"/>
    <property type="match status" value="1"/>
</dbReference>